<proteinExistence type="predicted"/>
<dbReference type="PANTHER" id="PTHR46112:SF3">
    <property type="entry name" value="AMINOPEPTIDASE YPDF"/>
    <property type="match status" value="1"/>
</dbReference>
<protein>
    <submittedName>
        <fullName evidence="2">M24 family metallopeptidase</fullName>
    </submittedName>
</protein>
<organism evidence="2">
    <name type="scientific">Singulisphaera sp. Ch08</name>
    <dbReference type="NCBI Taxonomy" id="3120278"/>
    <lineage>
        <taxon>Bacteria</taxon>
        <taxon>Pseudomonadati</taxon>
        <taxon>Planctomycetota</taxon>
        <taxon>Planctomycetia</taxon>
        <taxon>Isosphaerales</taxon>
        <taxon>Isosphaeraceae</taxon>
        <taxon>Singulisphaera</taxon>
    </lineage>
</organism>
<dbReference type="RefSeq" id="WP_406693788.1">
    <property type="nucleotide sequence ID" value="NZ_CP155447.1"/>
</dbReference>
<dbReference type="InterPro" id="IPR050659">
    <property type="entry name" value="Peptidase_M24B"/>
</dbReference>
<dbReference type="InterPro" id="IPR036005">
    <property type="entry name" value="Creatinase/aminopeptidase-like"/>
</dbReference>
<reference evidence="2" key="1">
    <citation type="submission" date="2024-05" db="EMBL/GenBank/DDBJ databases">
        <title>Planctomycetes of the genus Singulisphaera possess chitinolytic capabilities.</title>
        <authorList>
            <person name="Ivanova A."/>
        </authorList>
    </citation>
    <scope>NUCLEOTIDE SEQUENCE</scope>
    <source>
        <strain evidence="2">Ch08T</strain>
    </source>
</reference>
<dbReference type="PANTHER" id="PTHR46112">
    <property type="entry name" value="AMINOPEPTIDASE"/>
    <property type="match status" value="1"/>
</dbReference>
<feature type="domain" description="Peptidase M24" evidence="1">
    <location>
        <begin position="153"/>
        <end position="373"/>
    </location>
</feature>
<name>A0AAU7C7I9_9BACT</name>
<dbReference type="EMBL" id="CP155447">
    <property type="protein sequence ID" value="XBH01100.1"/>
    <property type="molecule type" value="Genomic_DNA"/>
</dbReference>
<dbReference type="SUPFAM" id="SSF55920">
    <property type="entry name" value="Creatinase/aminopeptidase"/>
    <property type="match status" value="1"/>
</dbReference>
<accession>A0AAU7C7I9</accession>
<evidence type="ECO:0000313" key="2">
    <source>
        <dbReference type="EMBL" id="XBH01100.1"/>
    </source>
</evidence>
<dbReference type="InterPro" id="IPR000994">
    <property type="entry name" value="Pept_M24"/>
</dbReference>
<evidence type="ECO:0000259" key="1">
    <source>
        <dbReference type="Pfam" id="PF00557"/>
    </source>
</evidence>
<dbReference type="AlphaFoldDB" id="A0AAU7C7I9"/>
<gene>
    <name evidence="2" type="ORF">V5E97_22395</name>
</gene>
<dbReference type="Gene3D" id="3.90.230.10">
    <property type="entry name" value="Creatinase/methionine aminopeptidase superfamily"/>
    <property type="match status" value="1"/>
</dbReference>
<dbReference type="Pfam" id="PF00557">
    <property type="entry name" value="Peptidase_M24"/>
    <property type="match status" value="1"/>
</dbReference>
<sequence>MFDLAAIQSALRQFGFDGWLLCDFRGGNVLARRILELTDKGMTSRRFYYAIPAEGEPRKLVHRIESGVLDHLPGEARVYLRWQELEAGVAELVRGMSRVAMEYSPRNANPYVSKVDAGTVELVRSTGVEVGSSGDLAQMFEATWDDDQWRMHREAETHTCSAFDLAWDLIADRTRNGQSLTECEVQTAILDHFKRHGLTTDHPPIVAVGSHSGNPHYAPDPAADTPIRAGDFVLIDLWAKLDQPRSVYSDLTRVGFVGDQVPPRYEDVFQLVARARDAAIARVKSAFAADQPLRGWEVDAAARLVIEEGGYGSAFVHRTGHSIGQETHGNGANMDDLETHEERLVLPRTCFSIEPGIYLPTEFGIRSEVNVFVAHDGQVHVTGGLQKSVVPILAEKS</sequence>